<keyword evidence="2" id="KW-0347">Helicase</keyword>
<dbReference type="InterPro" id="IPR014001">
    <property type="entry name" value="Helicase_ATP-bd"/>
</dbReference>
<dbReference type="SMART" id="SM00490">
    <property type="entry name" value="HELICc"/>
    <property type="match status" value="1"/>
</dbReference>
<dbReference type="Gene3D" id="3.40.50.10810">
    <property type="entry name" value="Tandem AAA-ATPase domain"/>
    <property type="match status" value="1"/>
</dbReference>
<evidence type="ECO:0000313" key="5">
    <source>
        <dbReference type="EMBL" id="ANF59463.1"/>
    </source>
</evidence>
<dbReference type="Pfam" id="PF00176">
    <property type="entry name" value="SNF2-rel_dom"/>
    <property type="match status" value="1"/>
</dbReference>
<dbReference type="STRING" id="376489.A5892_03340"/>
<dbReference type="SMART" id="SM00487">
    <property type="entry name" value="DEXDc"/>
    <property type="match status" value="1"/>
</dbReference>
<evidence type="ECO:0000313" key="6">
    <source>
        <dbReference type="Proteomes" id="UP000077875"/>
    </source>
</evidence>
<feature type="domain" description="Helicase ATP-binding" evidence="3">
    <location>
        <begin position="324"/>
        <end position="484"/>
    </location>
</feature>
<dbReference type="PROSITE" id="PS51194">
    <property type="entry name" value="HELICASE_CTER"/>
    <property type="match status" value="1"/>
</dbReference>
<evidence type="ECO:0000259" key="3">
    <source>
        <dbReference type="PROSITE" id="PS51192"/>
    </source>
</evidence>
<organism evidence="5 6">
    <name type="scientific">Halotalea alkalilenta</name>
    <dbReference type="NCBI Taxonomy" id="376489"/>
    <lineage>
        <taxon>Bacteria</taxon>
        <taxon>Pseudomonadati</taxon>
        <taxon>Pseudomonadota</taxon>
        <taxon>Gammaproteobacteria</taxon>
        <taxon>Oceanospirillales</taxon>
        <taxon>Halomonadaceae</taxon>
        <taxon>Halotalea</taxon>
    </lineage>
</organism>
<dbReference type="GO" id="GO:0004386">
    <property type="term" value="F:helicase activity"/>
    <property type="evidence" value="ECO:0007669"/>
    <property type="project" value="UniProtKB-KW"/>
</dbReference>
<evidence type="ECO:0008006" key="7">
    <source>
        <dbReference type="Google" id="ProtNLM"/>
    </source>
</evidence>
<dbReference type="InterPro" id="IPR027417">
    <property type="entry name" value="P-loop_NTPase"/>
</dbReference>
<evidence type="ECO:0000256" key="1">
    <source>
        <dbReference type="ARBA" id="ARBA00022801"/>
    </source>
</evidence>
<accession>A0A172YJR7</accession>
<keyword evidence="2" id="KW-0067">ATP-binding</keyword>
<dbReference type="InterPro" id="IPR038718">
    <property type="entry name" value="SNF2-like_sf"/>
</dbReference>
<dbReference type="EMBL" id="CP015243">
    <property type="protein sequence ID" value="ANF59463.1"/>
    <property type="molecule type" value="Genomic_DNA"/>
</dbReference>
<reference evidence="5 6" key="1">
    <citation type="submission" date="2016-04" db="EMBL/GenBank/DDBJ databases">
        <title>Complete Genome Sequence of Halotalea alkalilenta IHB B 13600.</title>
        <authorList>
            <person name="Swarnkar M.K."/>
            <person name="Sharma A."/>
            <person name="Kaushal K."/>
            <person name="Soni R."/>
            <person name="Rana S."/>
            <person name="Singh A.K."/>
            <person name="Gulati A."/>
        </authorList>
    </citation>
    <scope>NUCLEOTIDE SEQUENCE [LARGE SCALE GENOMIC DNA]</scope>
    <source>
        <strain evidence="5 6">IHB B 13600</strain>
    </source>
</reference>
<sequence length="782" mass="87818">MRAELVQWSPAPPPPLTAALADAFAPVPRLTLGSLRERVFQPRSGRMTLRQRHRAALAFDYGGTLAFGETPKALVVERDQRRWQVTRRFETERAAQRELAAWGLKRAARRSDALSSASGDAFEMNGERGWLKFVREALPKLRDSGWEVVIQPDFAFDLTPIDAWFFDFDPEAAHFEVVFGVRAGGYRIDLRAALARAILRAPQRFSPQTLAAGGEEAALVLELPAETDRPSLRLALPHARLEALLSAFEELRFDPAAFAEGEPLRWSRLELARLAPFASDAYEWPAKVSLDALGSLDAVPLDQPPQGLQATLRGYQREGLAWLRGLDRIHAGGLLADDMGLGKTLQVIAFLLGEFETERLDRPALVIAPTSLLANWEDELARFAPSLAVLTLHGGGRRALHQEIDRHQVVLTSYPLLARDVELLEQRSWRVLVCDEAQMLKNPSSRTALAARRLKADLRLCLSGTPVENHLGELWSQFELLMPGWLDDASGFTRRYRQPIESRGDRARLELLLARLRPYLLRRTKEEVAADLPGKSEIVVRVELEGRQRERYEEVRRSMLARVEEAVAARGLSGSRMVVLEALLRLRQVSCDARLLEPLAERGLRPVTVGGDSAKLVTLLEMLAPMLEAGRRVLLFSQFTSVLALIQRELERRGWRYLLLTGESRDRREPVRAFQAGEAPLFLISLKAGGAGLNLTAADTVIHFDPWWNPAVENQAIDRAHRIGQDKPVFVYRLIARGTVEERIQSIQRRKAALSDTLLEGERGLDWSFDHTTLHELFAPLD</sequence>
<dbReference type="Pfam" id="PF00271">
    <property type="entry name" value="Helicase_C"/>
    <property type="match status" value="1"/>
</dbReference>
<dbReference type="SUPFAM" id="SSF52540">
    <property type="entry name" value="P-loop containing nucleoside triphosphate hydrolases"/>
    <property type="match status" value="2"/>
</dbReference>
<dbReference type="GO" id="GO:0005524">
    <property type="term" value="F:ATP binding"/>
    <property type="evidence" value="ECO:0007669"/>
    <property type="project" value="InterPro"/>
</dbReference>
<evidence type="ECO:0000259" key="4">
    <source>
        <dbReference type="PROSITE" id="PS51194"/>
    </source>
</evidence>
<keyword evidence="6" id="KW-1185">Reference proteome</keyword>
<dbReference type="Proteomes" id="UP000077875">
    <property type="component" value="Chromosome"/>
</dbReference>
<proteinExistence type="predicted"/>
<dbReference type="CDD" id="cd18793">
    <property type="entry name" value="SF2_C_SNF"/>
    <property type="match status" value="1"/>
</dbReference>
<feature type="domain" description="Helicase C-terminal" evidence="4">
    <location>
        <begin position="619"/>
        <end position="766"/>
    </location>
</feature>
<dbReference type="GO" id="GO:0016787">
    <property type="term" value="F:hydrolase activity"/>
    <property type="evidence" value="ECO:0007669"/>
    <property type="project" value="UniProtKB-KW"/>
</dbReference>
<name>A0A172YJR7_9GAMM</name>
<dbReference type="PANTHER" id="PTHR10799">
    <property type="entry name" value="SNF2/RAD54 HELICASE FAMILY"/>
    <property type="match status" value="1"/>
</dbReference>
<dbReference type="KEGG" id="haa:A5892_03340"/>
<dbReference type="AlphaFoldDB" id="A0A172YJR7"/>
<keyword evidence="2" id="KW-0547">Nucleotide-binding</keyword>
<dbReference type="Gene3D" id="3.40.50.300">
    <property type="entry name" value="P-loop containing nucleotide triphosphate hydrolases"/>
    <property type="match status" value="1"/>
</dbReference>
<keyword evidence="1" id="KW-0378">Hydrolase</keyword>
<dbReference type="InterPro" id="IPR000330">
    <property type="entry name" value="SNF2_N"/>
</dbReference>
<dbReference type="PROSITE" id="PS51192">
    <property type="entry name" value="HELICASE_ATP_BIND_1"/>
    <property type="match status" value="1"/>
</dbReference>
<dbReference type="InterPro" id="IPR049730">
    <property type="entry name" value="SNF2/RAD54-like_C"/>
</dbReference>
<dbReference type="InterPro" id="IPR001650">
    <property type="entry name" value="Helicase_C-like"/>
</dbReference>
<evidence type="ECO:0000256" key="2">
    <source>
        <dbReference type="ARBA" id="ARBA00022806"/>
    </source>
</evidence>
<protein>
    <recommendedName>
        <fullName evidence="7">Helicase</fullName>
    </recommendedName>
</protein>
<gene>
    <name evidence="5" type="ORF">A5892_03340</name>
</gene>